<protein>
    <submittedName>
        <fullName evidence="1">Uncharacterized protein</fullName>
    </submittedName>
</protein>
<dbReference type="EMBL" id="BTGU01000091">
    <property type="protein sequence ID" value="GMN59775.1"/>
    <property type="molecule type" value="Genomic_DNA"/>
</dbReference>
<gene>
    <name evidence="1" type="ORF">TIFTF001_028875</name>
</gene>
<reference evidence="1" key="1">
    <citation type="submission" date="2023-07" db="EMBL/GenBank/DDBJ databases">
        <title>draft genome sequence of fig (Ficus carica).</title>
        <authorList>
            <person name="Takahashi T."/>
            <person name="Nishimura K."/>
        </authorList>
    </citation>
    <scope>NUCLEOTIDE SEQUENCE</scope>
</reference>
<evidence type="ECO:0000313" key="2">
    <source>
        <dbReference type="Proteomes" id="UP001187192"/>
    </source>
</evidence>
<sequence length="87" mass="9424">MIRGDGLIGFSLRVLWVKGNRWRGTRCVWLDLVVDSTGDGNEDHANNEPLGFRTRSALGFGVDWAFAGDSKPLVAHGGGAVEREAIV</sequence>
<dbReference type="AlphaFoldDB" id="A0AA88DQR5"/>
<proteinExistence type="predicted"/>
<evidence type="ECO:0000313" key="1">
    <source>
        <dbReference type="EMBL" id="GMN59775.1"/>
    </source>
</evidence>
<comment type="caution">
    <text evidence="1">The sequence shown here is derived from an EMBL/GenBank/DDBJ whole genome shotgun (WGS) entry which is preliminary data.</text>
</comment>
<accession>A0AA88DQR5</accession>
<dbReference type="Proteomes" id="UP001187192">
    <property type="component" value="Unassembled WGS sequence"/>
</dbReference>
<organism evidence="1 2">
    <name type="scientific">Ficus carica</name>
    <name type="common">Common fig</name>
    <dbReference type="NCBI Taxonomy" id="3494"/>
    <lineage>
        <taxon>Eukaryota</taxon>
        <taxon>Viridiplantae</taxon>
        <taxon>Streptophyta</taxon>
        <taxon>Embryophyta</taxon>
        <taxon>Tracheophyta</taxon>
        <taxon>Spermatophyta</taxon>
        <taxon>Magnoliopsida</taxon>
        <taxon>eudicotyledons</taxon>
        <taxon>Gunneridae</taxon>
        <taxon>Pentapetalae</taxon>
        <taxon>rosids</taxon>
        <taxon>fabids</taxon>
        <taxon>Rosales</taxon>
        <taxon>Moraceae</taxon>
        <taxon>Ficeae</taxon>
        <taxon>Ficus</taxon>
    </lineage>
</organism>
<keyword evidence="2" id="KW-1185">Reference proteome</keyword>
<name>A0AA88DQR5_FICCA</name>